<dbReference type="InterPro" id="IPR036397">
    <property type="entry name" value="RNaseH_sf"/>
</dbReference>
<evidence type="ECO:0000313" key="2">
    <source>
        <dbReference type="EMBL" id="GES79202.1"/>
    </source>
</evidence>
<dbReference type="InterPro" id="IPR012337">
    <property type="entry name" value="RNaseH-like_sf"/>
</dbReference>
<evidence type="ECO:0000259" key="1">
    <source>
        <dbReference type="PROSITE" id="PS50994"/>
    </source>
</evidence>
<proteinExistence type="predicted"/>
<dbReference type="Pfam" id="PF00665">
    <property type="entry name" value="rve"/>
    <property type="match status" value="1"/>
</dbReference>
<dbReference type="GO" id="GO:0015074">
    <property type="term" value="P:DNA integration"/>
    <property type="evidence" value="ECO:0007669"/>
    <property type="project" value="InterPro"/>
</dbReference>
<dbReference type="EMBL" id="BLAL01000043">
    <property type="protein sequence ID" value="GES79202.1"/>
    <property type="molecule type" value="Genomic_DNA"/>
</dbReference>
<sequence>MSQPQIVIDPDEARSIERNLVLRGIYYRSTGYFSNPKSLREACKKEGHRFHLKDVKEWLGRQESYQIYKFPPKHIPRVSYGQISHPNKVHQADILFLTHDHFRGKTYKAVLNIIDCASRYKASIPLTSKNSLEVARAFRKIYDDPSNPLTYPKLLQTDNGREWMGETSRLLQEHNVTIQVIGPYSHRDLAFVERFNQTLSKILYKIQYAIESISSDPKLIRAWVRFLPVVINYLNNYPTRLIREPGSEKWGLEPVKAIALERVESRPSTKYKRPVGKDEITLKKVIVIKNEPVLYYLEGDEFTPSRGFVQEELMLIVDPEKVGYPPQSILSVHIVYASNNETNQAEEYARRRGGQCLGRTGRINNHDVYLWSCENGAHQWEYPLKYIMKKFEWCPLCHHTTERTVRYIFEDLLGKKFPSRRPNFLHEMQLDGYNKELRLGFEFHGKQHYSLNSMFHRRGQIDLDEQRIRDQKKQDICKEQGICLIEVPYTADLFPYIKHTLIEKGFLSNSSS</sequence>
<dbReference type="Proteomes" id="UP000615446">
    <property type="component" value="Unassembled WGS sequence"/>
</dbReference>
<dbReference type="AlphaFoldDB" id="A0A8H3L5F4"/>
<dbReference type="Gene3D" id="3.30.420.10">
    <property type="entry name" value="Ribonuclease H-like superfamily/Ribonuclease H"/>
    <property type="match status" value="1"/>
</dbReference>
<dbReference type="PANTHER" id="PTHR46585:SF1">
    <property type="entry name" value="CHROMO DOMAIN-CONTAINING PROTEIN"/>
    <property type="match status" value="1"/>
</dbReference>
<dbReference type="SUPFAM" id="SSF53098">
    <property type="entry name" value="Ribonuclease H-like"/>
    <property type="match status" value="1"/>
</dbReference>
<dbReference type="GO" id="GO:0005634">
    <property type="term" value="C:nucleus"/>
    <property type="evidence" value="ECO:0007669"/>
    <property type="project" value="UniProtKB-ARBA"/>
</dbReference>
<comment type="caution">
    <text evidence="2">The sequence shown here is derived from an EMBL/GenBank/DDBJ whole genome shotgun (WGS) entry which is preliminary data.</text>
</comment>
<reference evidence="2" key="1">
    <citation type="submission" date="2019-10" db="EMBL/GenBank/DDBJ databases">
        <title>Conservation and host-specific expression of non-tandemly repeated heterogenous ribosome RNA gene in arbuscular mycorrhizal fungi.</title>
        <authorList>
            <person name="Maeda T."/>
            <person name="Kobayashi Y."/>
            <person name="Nakagawa T."/>
            <person name="Ezawa T."/>
            <person name="Yamaguchi K."/>
            <person name="Bino T."/>
            <person name="Nishimoto Y."/>
            <person name="Shigenobu S."/>
            <person name="Kawaguchi M."/>
        </authorList>
    </citation>
    <scope>NUCLEOTIDE SEQUENCE</scope>
    <source>
        <strain evidence="2">HR1</strain>
    </source>
</reference>
<dbReference type="InterPro" id="IPR001584">
    <property type="entry name" value="Integrase_cat-core"/>
</dbReference>
<evidence type="ECO:0000313" key="3">
    <source>
        <dbReference type="Proteomes" id="UP000615446"/>
    </source>
</evidence>
<feature type="domain" description="Integrase catalytic" evidence="1">
    <location>
        <begin position="82"/>
        <end position="262"/>
    </location>
</feature>
<name>A0A8H3L5F4_9GLOM</name>
<accession>A0A8H3L5F4</accession>
<dbReference type="PROSITE" id="PS50994">
    <property type="entry name" value="INTEGRASE"/>
    <property type="match status" value="1"/>
</dbReference>
<organism evidence="2 3">
    <name type="scientific">Rhizophagus clarus</name>
    <dbReference type="NCBI Taxonomy" id="94130"/>
    <lineage>
        <taxon>Eukaryota</taxon>
        <taxon>Fungi</taxon>
        <taxon>Fungi incertae sedis</taxon>
        <taxon>Mucoromycota</taxon>
        <taxon>Glomeromycotina</taxon>
        <taxon>Glomeromycetes</taxon>
        <taxon>Glomerales</taxon>
        <taxon>Glomeraceae</taxon>
        <taxon>Rhizophagus</taxon>
    </lineage>
</organism>
<dbReference type="OrthoDB" id="2376482at2759"/>
<gene>
    <name evidence="2" type="ORF">RCL2_000651600</name>
</gene>
<dbReference type="Gene3D" id="3.40.960.10">
    <property type="entry name" value="VSR Endonuclease"/>
    <property type="match status" value="1"/>
</dbReference>
<protein>
    <recommendedName>
        <fullName evidence="1">Integrase catalytic domain-containing protein</fullName>
    </recommendedName>
</protein>
<dbReference type="PANTHER" id="PTHR46585">
    <property type="entry name" value="INTEGRASE CORE DOMAIN CONTAINING PROTEIN"/>
    <property type="match status" value="1"/>
</dbReference>
<dbReference type="GO" id="GO:0003676">
    <property type="term" value="F:nucleic acid binding"/>
    <property type="evidence" value="ECO:0007669"/>
    <property type="project" value="InterPro"/>
</dbReference>